<proteinExistence type="predicted"/>
<dbReference type="Proteomes" id="UP001153076">
    <property type="component" value="Unassembled WGS sequence"/>
</dbReference>
<accession>A0A9Q1QR67</accession>
<reference evidence="2" key="1">
    <citation type="submission" date="2022-04" db="EMBL/GenBank/DDBJ databases">
        <title>Carnegiea gigantea Genome sequencing and assembly v2.</title>
        <authorList>
            <person name="Copetti D."/>
            <person name="Sanderson M.J."/>
            <person name="Burquez A."/>
            <person name="Wojciechowski M.F."/>
        </authorList>
    </citation>
    <scope>NUCLEOTIDE SEQUENCE</scope>
    <source>
        <strain evidence="2">SGP5-SGP5p</strain>
        <tissue evidence="2">Aerial part</tissue>
    </source>
</reference>
<organism evidence="2 3">
    <name type="scientific">Carnegiea gigantea</name>
    <dbReference type="NCBI Taxonomy" id="171969"/>
    <lineage>
        <taxon>Eukaryota</taxon>
        <taxon>Viridiplantae</taxon>
        <taxon>Streptophyta</taxon>
        <taxon>Embryophyta</taxon>
        <taxon>Tracheophyta</taxon>
        <taxon>Spermatophyta</taxon>
        <taxon>Magnoliopsida</taxon>
        <taxon>eudicotyledons</taxon>
        <taxon>Gunneridae</taxon>
        <taxon>Pentapetalae</taxon>
        <taxon>Caryophyllales</taxon>
        <taxon>Cactineae</taxon>
        <taxon>Cactaceae</taxon>
        <taxon>Cactoideae</taxon>
        <taxon>Echinocereeae</taxon>
        <taxon>Carnegiea</taxon>
    </lineage>
</organism>
<comment type="caution">
    <text evidence="2">The sequence shown here is derived from an EMBL/GenBank/DDBJ whole genome shotgun (WGS) entry which is preliminary data.</text>
</comment>
<feature type="compositionally biased region" description="Low complexity" evidence="1">
    <location>
        <begin position="246"/>
        <end position="259"/>
    </location>
</feature>
<feature type="region of interest" description="Disordered" evidence="1">
    <location>
        <begin position="241"/>
        <end position="262"/>
    </location>
</feature>
<evidence type="ECO:0000256" key="1">
    <source>
        <dbReference type="SAM" id="MobiDB-lite"/>
    </source>
</evidence>
<name>A0A9Q1QR67_9CARY</name>
<evidence type="ECO:0000313" key="2">
    <source>
        <dbReference type="EMBL" id="KAJ8450676.1"/>
    </source>
</evidence>
<keyword evidence="3" id="KW-1185">Reference proteome</keyword>
<protein>
    <submittedName>
        <fullName evidence="2">Uncharacterized protein</fullName>
    </submittedName>
</protein>
<dbReference type="EMBL" id="JAKOGI010000013">
    <property type="protein sequence ID" value="KAJ8450676.1"/>
    <property type="molecule type" value="Genomic_DNA"/>
</dbReference>
<feature type="region of interest" description="Disordered" evidence="1">
    <location>
        <begin position="1"/>
        <end position="65"/>
    </location>
</feature>
<evidence type="ECO:0000313" key="3">
    <source>
        <dbReference type="Proteomes" id="UP001153076"/>
    </source>
</evidence>
<feature type="compositionally biased region" description="Acidic residues" evidence="1">
    <location>
        <begin position="1"/>
        <end position="47"/>
    </location>
</feature>
<sequence length="334" mass="37855">MEWDDAETDTENDDDEIQYKSDDDDEDDVDDDTDIDNEEDRDEDDEYRDPRRQRRRRGGARLSDADSHSLKVVGVGECTYGSSVRVPLTGVDSTSFMPTPRVDACIENPFLDLNQRHLRGRRSEYGILEHFWVIHAIQRKLDHEHAGKHATGSTIASVSSILYSTPYSTSCCSSYSTTYSGASCAGYIIAIWRAYIAVERPYFKGNQQLMSCARTPTCAGRRTIRAIRCAKIGEEHRKRWQEYRSSHSSTDDSSQSPPLSERDIWVQGNLTSKGRVYGFGAEGVVMKQRSRLSVSSRSSSVNNYDARKMEMRLNESAVKAAEEACQKEIQDLRK</sequence>
<gene>
    <name evidence="2" type="ORF">Cgig2_021148</name>
</gene>
<dbReference type="AlphaFoldDB" id="A0A9Q1QR67"/>